<dbReference type="KEGG" id="smon:AWR27_20020"/>
<dbReference type="NCBIfam" id="TIGR01409">
    <property type="entry name" value="TAT_signal_seq"/>
    <property type="match status" value="1"/>
</dbReference>
<dbReference type="STRING" id="1178516.AWR27_20020"/>
<dbReference type="OrthoDB" id="954262at2"/>
<sequence length="241" mass="26212">MKNVNKLPETTPILADSRRSFLRVASVAAVTGGLLTACSTADMQVQPSGARAAAPGDVVTLPGGDIGILNYAYVLEQLEARFYEMVVANFYEGITQMERQLLTDLRNHEVIHREFFKAALGGAAVPQLTFDFSGINFRQRTDVLTAAKVFEDTGVGAYNGAGKYLQSADFLTLAGKIVSVEARHSSIIREMQYMNQTAFAGEDIVDPNGLHLAFEPSAVLPKVQPFIRETIDARNLLTRAA</sequence>
<dbReference type="RefSeq" id="WP_077134107.1">
    <property type="nucleotide sequence ID" value="NZ_CP014263.1"/>
</dbReference>
<reference evidence="1 2" key="1">
    <citation type="submission" date="2016-01" db="EMBL/GenBank/DDBJ databases">
        <authorList>
            <person name="Oliw E.H."/>
        </authorList>
    </citation>
    <scope>NUCLEOTIDE SEQUENCE [LARGE SCALE GENOMIC DNA]</scope>
    <source>
        <strain evidence="1 2">DY10</strain>
    </source>
</reference>
<protein>
    <recommendedName>
        <fullName evidence="3">Tat (Twin-arginine translocation) pathway signal sequence containing protein</fullName>
    </recommendedName>
</protein>
<name>A0A1P9X4T7_9BACT</name>
<dbReference type="PROSITE" id="PS51318">
    <property type="entry name" value="TAT"/>
    <property type="match status" value="1"/>
</dbReference>
<dbReference type="InterPro" id="IPR009078">
    <property type="entry name" value="Ferritin-like_SF"/>
</dbReference>
<dbReference type="InterPro" id="IPR019546">
    <property type="entry name" value="TAT_signal_bac_arc"/>
</dbReference>
<accession>A0A1P9X4T7</accession>
<proteinExistence type="predicted"/>
<keyword evidence="2" id="KW-1185">Reference proteome</keyword>
<evidence type="ECO:0000313" key="2">
    <source>
        <dbReference type="Proteomes" id="UP000187941"/>
    </source>
</evidence>
<dbReference type="Pfam" id="PF13668">
    <property type="entry name" value="Ferritin_2"/>
    <property type="match status" value="1"/>
</dbReference>
<dbReference type="Proteomes" id="UP000187941">
    <property type="component" value="Chromosome"/>
</dbReference>
<gene>
    <name evidence="1" type="ORF">AWR27_20020</name>
</gene>
<dbReference type="SUPFAM" id="SSF47240">
    <property type="entry name" value="Ferritin-like"/>
    <property type="match status" value="1"/>
</dbReference>
<dbReference type="EMBL" id="CP014263">
    <property type="protein sequence ID" value="AQG82603.1"/>
    <property type="molecule type" value="Genomic_DNA"/>
</dbReference>
<dbReference type="AlphaFoldDB" id="A0A1P9X4T7"/>
<evidence type="ECO:0008006" key="3">
    <source>
        <dbReference type="Google" id="ProtNLM"/>
    </source>
</evidence>
<dbReference type="InterPro" id="IPR006311">
    <property type="entry name" value="TAT_signal"/>
</dbReference>
<organism evidence="1 2">
    <name type="scientific">Spirosoma montaniterrae</name>
    <dbReference type="NCBI Taxonomy" id="1178516"/>
    <lineage>
        <taxon>Bacteria</taxon>
        <taxon>Pseudomonadati</taxon>
        <taxon>Bacteroidota</taxon>
        <taxon>Cytophagia</taxon>
        <taxon>Cytophagales</taxon>
        <taxon>Cytophagaceae</taxon>
        <taxon>Spirosoma</taxon>
    </lineage>
</organism>
<evidence type="ECO:0000313" key="1">
    <source>
        <dbReference type="EMBL" id="AQG82603.1"/>
    </source>
</evidence>